<dbReference type="InterPro" id="IPR000477">
    <property type="entry name" value="RT_dom"/>
</dbReference>
<dbReference type="Proteomes" id="UP001358586">
    <property type="component" value="Chromosome 3"/>
</dbReference>
<feature type="region of interest" description="Disordered" evidence="1">
    <location>
        <begin position="189"/>
        <end position="211"/>
    </location>
</feature>
<evidence type="ECO:0000313" key="3">
    <source>
        <dbReference type="EMBL" id="KAK5838693.1"/>
    </source>
</evidence>
<keyword evidence="4" id="KW-1185">Reference proteome</keyword>
<proteinExistence type="predicted"/>
<feature type="domain" description="Reverse transcriptase" evidence="2">
    <location>
        <begin position="522"/>
        <end position="629"/>
    </location>
</feature>
<dbReference type="PANTHER" id="PTHR33116:SF86">
    <property type="entry name" value="REVERSE TRANSCRIPTASE DOMAIN-CONTAINING PROTEIN"/>
    <property type="match status" value="1"/>
</dbReference>
<accession>A0ABR0QHG7</accession>
<gene>
    <name evidence="3" type="ORF">PVK06_007428</name>
</gene>
<name>A0ABR0QHG7_GOSAR</name>
<protein>
    <recommendedName>
        <fullName evidence="2">Reverse transcriptase domain-containing protein</fullName>
    </recommendedName>
</protein>
<organism evidence="3 4">
    <name type="scientific">Gossypium arboreum</name>
    <name type="common">Tree cotton</name>
    <name type="synonym">Gossypium nanking</name>
    <dbReference type="NCBI Taxonomy" id="29729"/>
    <lineage>
        <taxon>Eukaryota</taxon>
        <taxon>Viridiplantae</taxon>
        <taxon>Streptophyta</taxon>
        <taxon>Embryophyta</taxon>
        <taxon>Tracheophyta</taxon>
        <taxon>Spermatophyta</taxon>
        <taxon>Magnoliopsida</taxon>
        <taxon>eudicotyledons</taxon>
        <taxon>Gunneridae</taxon>
        <taxon>Pentapetalae</taxon>
        <taxon>rosids</taxon>
        <taxon>malvids</taxon>
        <taxon>Malvales</taxon>
        <taxon>Malvaceae</taxon>
        <taxon>Malvoideae</taxon>
        <taxon>Gossypium</taxon>
    </lineage>
</organism>
<dbReference type="PANTHER" id="PTHR33116">
    <property type="entry name" value="REVERSE TRANSCRIPTASE ZINC-BINDING DOMAIN-CONTAINING PROTEIN-RELATED-RELATED"/>
    <property type="match status" value="1"/>
</dbReference>
<comment type="caution">
    <text evidence="3">The sequence shown here is derived from an EMBL/GenBank/DDBJ whole genome shotgun (WGS) entry which is preliminary data.</text>
</comment>
<dbReference type="Pfam" id="PF00078">
    <property type="entry name" value="RVT_1"/>
    <property type="match status" value="1"/>
</dbReference>
<dbReference type="EMBL" id="JARKNE010000003">
    <property type="protein sequence ID" value="KAK5838693.1"/>
    <property type="molecule type" value="Genomic_DNA"/>
</dbReference>
<reference evidence="3 4" key="1">
    <citation type="submission" date="2023-03" db="EMBL/GenBank/DDBJ databases">
        <title>WGS of Gossypium arboreum.</title>
        <authorList>
            <person name="Yu D."/>
        </authorList>
    </citation>
    <scope>NUCLEOTIDE SEQUENCE [LARGE SCALE GENOMIC DNA]</scope>
    <source>
        <tissue evidence="3">Leaf</tissue>
    </source>
</reference>
<sequence length="920" mass="103962">MIGKVTKLDINTDSRARGRYARIAVFVNFERPLISKILINGAVENVAPSEQATVATTTTEEGKYGPWMLVEWKSRRGNLEGAKKGNNLKKEENSGLRFHSLADLEISSLEQESTKNPKSSLKSKGKGILIDSDVNVNTGRKVVGNSLNKANLNWLIIKPQKGQARSSKSNIEMIAHSTGVNKKGLENPIALSTANPPASSNNGKTHGSRSSGLQLELQSSKNCLETDPNELSIMQVPMTSSEAMSRPLIVEVKEGVLDVGNHSAVVFNNKRSLETGDSAGSNLVKVGCKSQIAKKSVSKCGWKLNKTLKGSEPRISGSKADLIIAKIGLDKAHYVEAVGFSKDSFPRSILIAFMYGSLDKVRNVFNRPFRFLASWLPHHNFSDFVKENWSFYGNMTNAIACFTDRLTNWNNCVYGHISQRKRRLVHKLSNVQRTVDLLESNSLRHKEFIIREELKSILYHEEIFWKQKSKSPGSDGFQAGFFQKQWEIIREDICDWVKNVFDGEIIDPEFNNTLIVLIPKVQNPENFSQFKPISLCSVLYKLVMKIIANRFKKFLHTMRVKKSLQWMTIKIDLEKAYDMVRWDFVEASLITAGIPSHLTKVIMNAIKLSFIQVLWNGEPTQKFKQVRGVNISSRNEIKDILGFHEVNNLGHYLEVSLFHIRVTKSILDFLVEKVRNRLSSWDAKSLSFAGRVTLAQSVLLAIPSYFMQSSLVPKGVCDTIEGLIRQFIWRATESKRKIALVKWENLCQPKDNGGLGFRRLSDQNSAFMMKLGYNLIFKIGTLWVQVLRGKYGMKESMPDSIIRSNCSYMWRAVARAWPLLRSFMIWSIGDGKSVRCWKGCWVPDKGPLKNYVSGYGFFDPKTTVSEMVLPNGVWNLALFRLWLPEDVVERIISIPPPMIQAGSDCLSWSRTTSVKSAFMF</sequence>
<feature type="compositionally biased region" description="Polar residues" evidence="1">
    <location>
        <begin position="190"/>
        <end position="211"/>
    </location>
</feature>
<evidence type="ECO:0000256" key="1">
    <source>
        <dbReference type="SAM" id="MobiDB-lite"/>
    </source>
</evidence>
<evidence type="ECO:0000259" key="2">
    <source>
        <dbReference type="Pfam" id="PF00078"/>
    </source>
</evidence>
<evidence type="ECO:0000313" key="4">
    <source>
        <dbReference type="Proteomes" id="UP001358586"/>
    </source>
</evidence>